<evidence type="ECO:0000313" key="3">
    <source>
        <dbReference type="Proteomes" id="UP000256964"/>
    </source>
</evidence>
<accession>A0A371DA23</accession>
<dbReference type="EMBL" id="KZ857405">
    <property type="protein sequence ID" value="RDX49376.1"/>
    <property type="molecule type" value="Genomic_DNA"/>
</dbReference>
<reference evidence="2 3" key="1">
    <citation type="journal article" date="2018" name="Biotechnol. Biofuels">
        <title>Integrative visual omics of the white-rot fungus Polyporus brumalis exposes the biotechnological potential of its oxidative enzymes for delignifying raw plant biomass.</title>
        <authorList>
            <person name="Miyauchi S."/>
            <person name="Rancon A."/>
            <person name="Drula E."/>
            <person name="Hage H."/>
            <person name="Chaduli D."/>
            <person name="Favel A."/>
            <person name="Grisel S."/>
            <person name="Henrissat B."/>
            <person name="Herpoel-Gimbert I."/>
            <person name="Ruiz-Duenas F.J."/>
            <person name="Chevret D."/>
            <person name="Hainaut M."/>
            <person name="Lin J."/>
            <person name="Wang M."/>
            <person name="Pangilinan J."/>
            <person name="Lipzen A."/>
            <person name="Lesage-Meessen L."/>
            <person name="Navarro D."/>
            <person name="Riley R."/>
            <person name="Grigoriev I.V."/>
            <person name="Zhou S."/>
            <person name="Raouche S."/>
            <person name="Rosso M.N."/>
        </authorList>
    </citation>
    <scope>NUCLEOTIDE SEQUENCE [LARGE SCALE GENOMIC DNA]</scope>
    <source>
        <strain evidence="2 3">BRFM 1820</strain>
    </source>
</reference>
<protein>
    <submittedName>
        <fullName evidence="2">Uncharacterized protein</fullName>
    </submittedName>
</protein>
<sequence length="125" mass="13429">MVKSGVPSGVPPRLVVSIRTPLPRPRPTSYRGILRLTQARNPAIDTPSTPRRRRVPVFPPHSGQRTLNAWALGTRPPPPTSLVSGLDALERCTTSTCRSPRGAGPMESASSAIHKLPPGRPHPVI</sequence>
<dbReference type="AlphaFoldDB" id="A0A371DA23"/>
<name>A0A371DA23_9APHY</name>
<feature type="region of interest" description="Disordered" evidence="1">
    <location>
        <begin position="37"/>
        <end position="83"/>
    </location>
</feature>
<dbReference type="Proteomes" id="UP000256964">
    <property type="component" value="Unassembled WGS sequence"/>
</dbReference>
<evidence type="ECO:0000256" key="1">
    <source>
        <dbReference type="SAM" id="MobiDB-lite"/>
    </source>
</evidence>
<feature type="region of interest" description="Disordered" evidence="1">
    <location>
        <begin position="95"/>
        <end position="125"/>
    </location>
</feature>
<keyword evidence="3" id="KW-1185">Reference proteome</keyword>
<proteinExistence type="predicted"/>
<evidence type="ECO:0000313" key="2">
    <source>
        <dbReference type="EMBL" id="RDX49376.1"/>
    </source>
</evidence>
<gene>
    <name evidence="2" type="ORF">OH76DRAFT_526918</name>
</gene>
<organism evidence="2 3">
    <name type="scientific">Lentinus brumalis</name>
    <dbReference type="NCBI Taxonomy" id="2498619"/>
    <lineage>
        <taxon>Eukaryota</taxon>
        <taxon>Fungi</taxon>
        <taxon>Dikarya</taxon>
        <taxon>Basidiomycota</taxon>
        <taxon>Agaricomycotina</taxon>
        <taxon>Agaricomycetes</taxon>
        <taxon>Polyporales</taxon>
        <taxon>Polyporaceae</taxon>
        <taxon>Lentinus</taxon>
    </lineage>
</organism>